<keyword evidence="2" id="KW-1185">Reference proteome</keyword>
<sequence length="90" mass="10389">MGYYKLSREPADQNKRMQGNQELEIVQAWQKDLLPEEFPEGAYGSTIYLDQPIGKSSEWEPGQQVVSRYQDENPAFHDFKVPTDAELPDL</sequence>
<proteinExistence type="predicted"/>
<protein>
    <submittedName>
        <fullName evidence="1">Uncharacterized protein</fullName>
    </submittedName>
</protein>
<name>A0ABV9QB37_9BACL</name>
<dbReference type="RefSeq" id="WP_380028833.1">
    <property type="nucleotide sequence ID" value="NZ_JBHSHC010000147.1"/>
</dbReference>
<organism evidence="1 2">
    <name type="scientific">Effusibacillus consociatus</name>
    <dbReference type="NCBI Taxonomy" id="1117041"/>
    <lineage>
        <taxon>Bacteria</taxon>
        <taxon>Bacillati</taxon>
        <taxon>Bacillota</taxon>
        <taxon>Bacilli</taxon>
        <taxon>Bacillales</taxon>
        <taxon>Alicyclobacillaceae</taxon>
        <taxon>Effusibacillus</taxon>
    </lineage>
</organism>
<reference evidence="2" key="1">
    <citation type="journal article" date="2019" name="Int. J. Syst. Evol. Microbiol.">
        <title>The Global Catalogue of Microorganisms (GCM) 10K type strain sequencing project: providing services to taxonomists for standard genome sequencing and annotation.</title>
        <authorList>
            <consortium name="The Broad Institute Genomics Platform"/>
            <consortium name="The Broad Institute Genome Sequencing Center for Infectious Disease"/>
            <person name="Wu L."/>
            <person name="Ma J."/>
        </authorList>
    </citation>
    <scope>NUCLEOTIDE SEQUENCE [LARGE SCALE GENOMIC DNA]</scope>
    <source>
        <strain evidence="2">WYCCWR 12678</strain>
    </source>
</reference>
<accession>A0ABV9QB37</accession>
<evidence type="ECO:0000313" key="1">
    <source>
        <dbReference type="EMBL" id="MFC4769850.1"/>
    </source>
</evidence>
<evidence type="ECO:0000313" key="2">
    <source>
        <dbReference type="Proteomes" id="UP001596002"/>
    </source>
</evidence>
<dbReference type="EMBL" id="JBHSHC010000147">
    <property type="protein sequence ID" value="MFC4769850.1"/>
    <property type="molecule type" value="Genomic_DNA"/>
</dbReference>
<comment type="caution">
    <text evidence="1">The sequence shown here is derived from an EMBL/GenBank/DDBJ whole genome shotgun (WGS) entry which is preliminary data.</text>
</comment>
<dbReference type="Proteomes" id="UP001596002">
    <property type="component" value="Unassembled WGS sequence"/>
</dbReference>
<gene>
    <name evidence="1" type="ORF">ACFO8Q_21315</name>
</gene>